<dbReference type="OrthoDB" id="515401at2759"/>
<dbReference type="AlphaFoldDB" id="A0A8J5QRU2"/>
<sequence length="624" mass="69403">MALSNFAPMDNNSFSPSYLFSPDSTTTSTLHKVKFSLSSPESLTSSSNSNSRIKLSQLLEDESETIESIWKMYNNAKQALPNQKRMENLSWRMMYLSTSDNSINDDSDSTIITSKSLPTRHSSTSDPTNDDFDYVAHLAKIGEDHHRQAHSKKRPSTISPILPSSQPQIQRQPATATATGSGGLSQLSKQLNQFNKFTHPSQSLENMIPQHHQNRYNNNSQQQQHQPHKPTPQQPKPIPQTFRREQHQQEHVPFSAPASYIPSKSFEFSLNPFALEAPHDNSRRDHEPSSFNSNVSSYDTKAVFDDFIDGPSTVASSTSTTATVQSHFQFDSYSKPIRATPAATPNTLLRDESSMLSLPDYRLLNQQFVNQPTTTSSSLFASQSMNRVDSSFISSSPGLVLTPMLPSQSDLHLSQSYDMNSKKKKSTRPKIKRADSGSLHVSCTNCHTRTTPLWRRDPNGHPLCNACGLFLKLHGVVRPLSLKTDVIKKRQRSANGNANGTGIGATPTSTTTLSSSIGSNKEEIAKSSISKPKASKIKRNKSSIRLSYETHEENINEHILKSQSSFDPPSSSSNNNSEYFINSPTLSRYSDNGSNNVLSIREEYNHGVNSPETGYHLDWLSMNM</sequence>
<dbReference type="Pfam" id="PF08550">
    <property type="entry name" value="GATA_AreA"/>
    <property type="match status" value="1"/>
</dbReference>
<keyword evidence="12" id="KW-1185">Reference proteome</keyword>
<feature type="compositionally biased region" description="Pro residues" evidence="9">
    <location>
        <begin position="229"/>
        <end position="238"/>
    </location>
</feature>
<dbReference type="FunFam" id="3.30.50.10:FF:000007">
    <property type="entry name" value="Nitrogen regulatory AreA, N-terminal"/>
    <property type="match status" value="1"/>
</dbReference>
<evidence type="ECO:0000256" key="5">
    <source>
        <dbReference type="ARBA" id="ARBA00023015"/>
    </source>
</evidence>
<gene>
    <name evidence="11" type="ORF">J8A68_002315</name>
</gene>
<dbReference type="Pfam" id="PF00320">
    <property type="entry name" value="GATA"/>
    <property type="match status" value="1"/>
</dbReference>
<dbReference type="RefSeq" id="XP_049264364.1">
    <property type="nucleotide sequence ID" value="XM_049406052.1"/>
</dbReference>
<evidence type="ECO:0000256" key="3">
    <source>
        <dbReference type="ARBA" id="ARBA00022771"/>
    </source>
</evidence>
<dbReference type="PANTHER" id="PTHR10071">
    <property type="entry name" value="TRANSCRIPTION FACTOR GATA FAMILY MEMBER"/>
    <property type="match status" value="1"/>
</dbReference>
<organism evidence="11 12">
    <name type="scientific">[Candida] subhashii</name>
    <dbReference type="NCBI Taxonomy" id="561895"/>
    <lineage>
        <taxon>Eukaryota</taxon>
        <taxon>Fungi</taxon>
        <taxon>Dikarya</taxon>
        <taxon>Ascomycota</taxon>
        <taxon>Saccharomycotina</taxon>
        <taxon>Pichiomycetes</taxon>
        <taxon>Debaryomycetaceae</taxon>
        <taxon>Spathaspora</taxon>
    </lineage>
</organism>
<evidence type="ECO:0000256" key="4">
    <source>
        <dbReference type="ARBA" id="ARBA00022833"/>
    </source>
</evidence>
<dbReference type="PANTHER" id="PTHR10071:SF281">
    <property type="entry name" value="BOX A-BINDING FACTOR-RELATED"/>
    <property type="match status" value="1"/>
</dbReference>
<dbReference type="GO" id="GO:0000122">
    <property type="term" value="P:negative regulation of transcription by RNA polymerase II"/>
    <property type="evidence" value="ECO:0007669"/>
    <property type="project" value="TreeGrafter"/>
</dbReference>
<dbReference type="InterPro" id="IPR039355">
    <property type="entry name" value="Transcription_factor_GATA"/>
</dbReference>
<accession>A0A8J5QRU2</accession>
<feature type="region of interest" description="Disordered" evidence="9">
    <location>
        <begin position="491"/>
        <end position="540"/>
    </location>
</feature>
<dbReference type="GO" id="GO:0005634">
    <property type="term" value="C:nucleus"/>
    <property type="evidence" value="ECO:0007669"/>
    <property type="project" value="UniProtKB-SubCell"/>
</dbReference>
<keyword evidence="7" id="KW-0539">Nucleus</keyword>
<protein>
    <submittedName>
        <fullName evidence="11">GAT1</fullName>
    </submittedName>
</protein>
<dbReference type="PROSITE" id="PS00344">
    <property type="entry name" value="GATA_ZN_FINGER_1"/>
    <property type="match status" value="1"/>
</dbReference>
<evidence type="ECO:0000313" key="11">
    <source>
        <dbReference type="EMBL" id="KAG7664132.1"/>
    </source>
</evidence>
<dbReference type="PROSITE" id="PS50114">
    <property type="entry name" value="GATA_ZN_FINGER_2"/>
    <property type="match status" value="1"/>
</dbReference>
<dbReference type="GO" id="GO:0045944">
    <property type="term" value="P:positive regulation of transcription by RNA polymerase II"/>
    <property type="evidence" value="ECO:0007669"/>
    <property type="project" value="TreeGrafter"/>
</dbReference>
<feature type="region of interest" description="Disordered" evidence="9">
    <location>
        <begin position="414"/>
        <end position="434"/>
    </location>
</feature>
<evidence type="ECO:0000256" key="9">
    <source>
        <dbReference type="SAM" id="MobiDB-lite"/>
    </source>
</evidence>
<feature type="compositionally biased region" description="Low complexity" evidence="9">
    <location>
        <begin position="562"/>
        <end position="583"/>
    </location>
</feature>
<feature type="compositionally biased region" description="Basic residues" evidence="9">
    <location>
        <begin position="422"/>
        <end position="431"/>
    </location>
</feature>
<dbReference type="InterPro" id="IPR013860">
    <property type="entry name" value="AreA_GATA"/>
</dbReference>
<name>A0A8J5QRU2_9ASCO</name>
<feature type="region of interest" description="Disordered" evidence="9">
    <location>
        <begin position="216"/>
        <end position="253"/>
    </location>
</feature>
<dbReference type="EMBL" id="JAGSYN010000106">
    <property type="protein sequence ID" value="KAG7664132.1"/>
    <property type="molecule type" value="Genomic_DNA"/>
</dbReference>
<reference evidence="11 12" key="1">
    <citation type="journal article" date="2021" name="DNA Res.">
        <title>Genome analysis of Candida subhashii reveals its hybrid nature and dual mitochondrial genome conformations.</title>
        <authorList>
            <person name="Mixao V."/>
            <person name="Hegedusova E."/>
            <person name="Saus E."/>
            <person name="Pryszcz L.P."/>
            <person name="Cillingova A."/>
            <person name="Nosek J."/>
            <person name="Gabaldon T."/>
        </authorList>
    </citation>
    <scope>NUCLEOTIDE SEQUENCE [LARGE SCALE GENOMIC DNA]</scope>
    <source>
        <strain evidence="11 12">CBS 10753</strain>
    </source>
</reference>
<feature type="compositionally biased region" description="Polar residues" evidence="9">
    <location>
        <begin position="156"/>
        <end position="185"/>
    </location>
</feature>
<feature type="domain" description="GATA-type" evidence="10">
    <location>
        <begin position="442"/>
        <end position="490"/>
    </location>
</feature>
<proteinExistence type="predicted"/>
<feature type="compositionally biased region" description="Low complexity" evidence="9">
    <location>
        <begin position="216"/>
        <end position="225"/>
    </location>
</feature>
<evidence type="ECO:0000256" key="6">
    <source>
        <dbReference type="ARBA" id="ARBA00023163"/>
    </source>
</evidence>
<feature type="region of interest" description="Disordered" evidence="9">
    <location>
        <begin position="559"/>
        <end position="586"/>
    </location>
</feature>
<keyword evidence="4" id="KW-0862">Zinc</keyword>
<keyword evidence="2" id="KW-0479">Metal-binding</keyword>
<dbReference type="InterPro" id="IPR000679">
    <property type="entry name" value="Znf_GATA"/>
</dbReference>
<dbReference type="CDD" id="cd00202">
    <property type="entry name" value="ZnF_GATA"/>
    <property type="match status" value="1"/>
</dbReference>
<dbReference type="SMART" id="SM00401">
    <property type="entry name" value="ZnF_GATA"/>
    <property type="match status" value="1"/>
</dbReference>
<dbReference type="Proteomes" id="UP000694255">
    <property type="component" value="Unassembled WGS sequence"/>
</dbReference>
<dbReference type="GO" id="GO:0000981">
    <property type="term" value="F:DNA-binding transcription factor activity, RNA polymerase II-specific"/>
    <property type="evidence" value="ECO:0007669"/>
    <property type="project" value="TreeGrafter"/>
</dbReference>
<dbReference type="GeneID" id="73469116"/>
<dbReference type="GO" id="GO:0000978">
    <property type="term" value="F:RNA polymerase II cis-regulatory region sequence-specific DNA binding"/>
    <property type="evidence" value="ECO:0007669"/>
    <property type="project" value="TreeGrafter"/>
</dbReference>
<evidence type="ECO:0000256" key="8">
    <source>
        <dbReference type="PROSITE-ProRule" id="PRU00094"/>
    </source>
</evidence>
<feature type="compositionally biased region" description="Low complexity" evidence="9">
    <location>
        <begin position="494"/>
        <end position="519"/>
    </location>
</feature>
<keyword evidence="3 8" id="KW-0863">Zinc-finger</keyword>
<feature type="compositionally biased region" description="Polar residues" evidence="9">
    <location>
        <begin position="115"/>
        <end position="127"/>
    </location>
</feature>
<evidence type="ECO:0000259" key="10">
    <source>
        <dbReference type="PROSITE" id="PS50114"/>
    </source>
</evidence>
<keyword evidence="6" id="KW-0804">Transcription</keyword>
<comment type="subcellular location">
    <subcellularLocation>
        <location evidence="1">Nucleus</location>
    </subcellularLocation>
</comment>
<evidence type="ECO:0000256" key="2">
    <source>
        <dbReference type="ARBA" id="ARBA00022723"/>
    </source>
</evidence>
<evidence type="ECO:0000256" key="1">
    <source>
        <dbReference type="ARBA" id="ARBA00004123"/>
    </source>
</evidence>
<evidence type="ECO:0000256" key="7">
    <source>
        <dbReference type="ARBA" id="ARBA00023242"/>
    </source>
</evidence>
<feature type="region of interest" description="Disordered" evidence="9">
    <location>
        <begin position="143"/>
        <end position="185"/>
    </location>
</feature>
<keyword evidence="5" id="KW-0805">Transcription regulation</keyword>
<feature type="region of interest" description="Disordered" evidence="9">
    <location>
        <begin position="102"/>
        <end position="130"/>
    </location>
</feature>
<comment type="caution">
    <text evidence="11">The sequence shown here is derived from an EMBL/GenBank/DDBJ whole genome shotgun (WGS) entry which is preliminary data.</text>
</comment>
<evidence type="ECO:0000313" key="12">
    <source>
        <dbReference type="Proteomes" id="UP000694255"/>
    </source>
</evidence>
<dbReference type="GO" id="GO:0008270">
    <property type="term" value="F:zinc ion binding"/>
    <property type="evidence" value="ECO:0007669"/>
    <property type="project" value="UniProtKB-KW"/>
</dbReference>